<dbReference type="Proteomes" id="UP000298030">
    <property type="component" value="Unassembled WGS sequence"/>
</dbReference>
<protein>
    <submittedName>
        <fullName evidence="1">Uncharacterized protein</fullName>
    </submittedName>
</protein>
<dbReference type="EMBL" id="QPFP01000031">
    <property type="protein sequence ID" value="TEB28607.1"/>
    <property type="molecule type" value="Genomic_DNA"/>
</dbReference>
<gene>
    <name evidence="1" type="ORF">FA13DRAFT_1711634</name>
</gene>
<accession>A0A4Y7T368</accession>
<evidence type="ECO:0000313" key="1">
    <source>
        <dbReference type="EMBL" id="TEB28607.1"/>
    </source>
</evidence>
<name>A0A4Y7T368_COPMI</name>
<dbReference type="AlphaFoldDB" id="A0A4Y7T368"/>
<evidence type="ECO:0000313" key="2">
    <source>
        <dbReference type="Proteomes" id="UP000298030"/>
    </source>
</evidence>
<keyword evidence="2" id="KW-1185">Reference proteome</keyword>
<reference evidence="1 2" key="1">
    <citation type="journal article" date="2019" name="Nat. Ecol. Evol.">
        <title>Megaphylogeny resolves global patterns of mushroom evolution.</title>
        <authorList>
            <person name="Varga T."/>
            <person name="Krizsan K."/>
            <person name="Foldi C."/>
            <person name="Dima B."/>
            <person name="Sanchez-Garcia M."/>
            <person name="Sanchez-Ramirez S."/>
            <person name="Szollosi G.J."/>
            <person name="Szarkandi J.G."/>
            <person name="Papp V."/>
            <person name="Albert L."/>
            <person name="Andreopoulos W."/>
            <person name="Angelini C."/>
            <person name="Antonin V."/>
            <person name="Barry K.W."/>
            <person name="Bougher N.L."/>
            <person name="Buchanan P."/>
            <person name="Buyck B."/>
            <person name="Bense V."/>
            <person name="Catcheside P."/>
            <person name="Chovatia M."/>
            <person name="Cooper J."/>
            <person name="Damon W."/>
            <person name="Desjardin D."/>
            <person name="Finy P."/>
            <person name="Geml J."/>
            <person name="Haridas S."/>
            <person name="Hughes K."/>
            <person name="Justo A."/>
            <person name="Karasinski D."/>
            <person name="Kautmanova I."/>
            <person name="Kiss B."/>
            <person name="Kocsube S."/>
            <person name="Kotiranta H."/>
            <person name="LaButti K.M."/>
            <person name="Lechner B.E."/>
            <person name="Liimatainen K."/>
            <person name="Lipzen A."/>
            <person name="Lukacs Z."/>
            <person name="Mihaltcheva S."/>
            <person name="Morgado L.N."/>
            <person name="Niskanen T."/>
            <person name="Noordeloos M.E."/>
            <person name="Ohm R.A."/>
            <person name="Ortiz-Santana B."/>
            <person name="Ovrebo C."/>
            <person name="Racz N."/>
            <person name="Riley R."/>
            <person name="Savchenko A."/>
            <person name="Shiryaev A."/>
            <person name="Soop K."/>
            <person name="Spirin V."/>
            <person name="Szebenyi C."/>
            <person name="Tomsovsky M."/>
            <person name="Tulloss R.E."/>
            <person name="Uehling J."/>
            <person name="Grigoriev I.V."/>
            <person name="Vagvolgyi C."/>
            <person name="Papp T."/>
            <person name="Martin F.M."/>
            <person name="Miettinen O."/>
            <person name="Hibbett D.S."/>
            <person name="Nagy L.G."/>
        </authorList>
    </citation>
    <scope>NUCLEOTIDE SEQUENCE [LARGE SCALE GENOMIC DNA]</scope>
    <source>
        <strain evidence="1 2">FP101781</strain>
    </source>
</reference>
<comment type="caution">
    <text evidence="1">The sequence shown here is derived from an EMBL/GenBank/DDBJ whole genome shotgun (WGS) entry which is preliminary data.</text>
</comment>
<proteinExistence type="predicted"/>
<organism evidence="1 2">
    <name type="scientific">Coprinellus micaceus</name>
    <name type="common">Glistening ink-cap mushroom</name>
    <name type="synonym">Coprinus micaceus</name>
    <dbReference type="NCBI Taxonomy" id="71717"/>
    <lineage>
        <taxon>Eukaryota</taxon>
        <taxon>Fungi</taxon>
        <taxon>Dikarya</taxon>
        <taxon>Basidiomycota</taxon>
        <taxon>Agaricomycotina</taxon>
        <taxon>Agaricomycetes</taxon>
        <taxon>Agaricomycetidae</taxon>
        <taxon>Agaricales</taxon>
        <taxon>Agaricineae</taxon>
        <taxon>Psathyrellaceae</taxon>
        <taxon>Coprinellus</taxon>
    </lineage>
</organism>
<sequence length="132" mass="14260">MGSKALNGWRGGGKCEEEEGVIGTGFREAEGWMSISTGWMDSQTSPSLRSGFGPPVRVGLEEAVGKGDAWMRSLVSQGASMWCRARRKGKPVINLYDTHTKQDENAGSPSDVVHKRKRAISWATSSPSDACE</sequence>